<dbReference type="Gene3D" id="2.60.40.1090">
    <property type="entry name" value="Fimbrial-type adhesion domain"/>
    <property type="match status" value="1"/>
</dbReference>
<dbReference type="STRING" id="1317117.ATO7_11918"/>
<proteinExistence type="predicted"/>
<dbReference type="InterPro" id="IPR036937">
    <property type="entry name" value="Adhesion_dom_fimbrial_sf"/>
</dbReference>
<feature type="chain" id="PRO_5011004591" description="Spore coat protein U/FanG domain-containing protein" evidence="1">
    <location>
        <begin position="24"/>
        <end position="180"/>
    </location>
</feature>
<protein>
    <recommendedName>
        <fullName evidence="2">Spore coat protein U/FanG domain-containing protein</fullName>
    </recommendedName>
</protein>
<keyword evidence="4" id="KW-1185">Reference proteome</keyword>
<evidence type="ECO:0000259" key="2">
    <source>
        <dbReference type="Pfam" id="PF05229"/>
    </source>
</evidence>
<gene>
    <name evidence="3" type="ORF">ATO7_11918</name>
</gene>
<evidence type="ECO:0000313" key="3">
    <source>
        <dbReference type="EMBL" id="ORE85999.1"/>
    </source>
</evidence>
<organism evidence="3 4">
    <name type="scientific">Oceanococcus atlanticus</name>
    <dbReference type="NCBI Taxonomy" id="1317117"/>
    <lineage>
        <taxon>Bacteria</taxon>
        <taxon>Pseudomonadati</taxon>
        <taxon>Pseudomonadota</taxon>
        <taxon>Gammaproteobacteria</taxon>
        <taxon>Chromatiales</taxon>
        <taxon>Oceanococcaceae</taxon>
        <taxon>Oceanococcus</taxon>
    </lineage>
</organism>
<dbReference type="Proteomes" id="UP000192342">
    <property type="component" value="Unassembled WGS sequence"/>
</dbReference>
<accession>A0A1Y1SBJ3</accession>
<sequence>MIMRMVTFGSLLAAAIYALNAHAGQQTTSMTVDAEVIEVCSISASNINFGSGTTTQLIGTTQSTQIAVSCPDNMDWTVSLGGDTEERTYGRMLRYIYPPDEPMYFEAIGFEYALKHIDSTNPVGTLWGDGSSTKLGDPVSGVGEKVLVAQASILSQLNFIPLPNLPAGQYTDTVTVTLDY</sequence>
<dbReference type="GO" id="GO:0007155">
    <property type="term" value="P:cell adhesion"/>
    <property type="evidence" value="ECO:0007669"/>
    <property type="project" value="InterPro"/>
</dbReference>
<reference evidence="3 4" key="1">
    <citation type="submission" date="2013-04" db="EMBL/GenBank/DDBJ databases">
        <title>Oceanococcus atlanticus 22II-S10r2 Genome Sequencing.</title>
        <authorList>
            <person name="Lai Q."/>
            <person name="Li G."/>
            <person name="Shao Z."/>
        </authorList>
    </citation>
    <scope>NUCLEOTIDE SEQUENCE [LARGE SCALE GENOMIC DNA]</scope>
    <source>
        <strain evidence="3 4">22II-S10r2</strain>
    </source>
</reference>
<dbReference type="EMBL" id="AQQV01000003">
    <property type="protein sequence ID" value="ORE85999.1"/>
    <property type="molecule type" value="Genomic_DNA"/>
</dbReference>
<feature type="domain" description="Spore coat protein U/FanG" evidence="2">
    <location>
        <begin position="27"/>
        <end position="177"/>
    </location>
</feature>
<evidence type="ECO:0000313" key="4">
    <source>
        <dbReference type="Proteomes" id="UP000192342"/>
    </source>
</evidence>
<evidence type="ECO:0000256" key="1">
    <source>
        <dbReference type="SAM" id="SignalP"/>
    </source>
</evidence>
<feature type="signal peptide" evidence="1">
    <location>
        <begin position="1"/>
        <end position="23"/>
    </location>
</feature>
<dbReference type="GO" id="GO:0009289">
    <property type="term" value="C:pilus"/>
    <property type="evidence" value="ECO:0007669"/>
    <property type="project" value="InterPro"/>
</dbReference>
<dbReference type="InterPro" id="IPR007893">
    <property type="entry name" value="Spore_coat_U/FanG"/>
</dbReference>
<name>A0A1Y1SBJ3_9GAMM</name>
<dbReference type="Pfam" id="PF05229">
    <property type="entry name" value="SCPU"/>
    <property type="match status" value="1"/>
</dbReference>
<comment type="caution">
    <text evidence="3">The sequence shown here is derived from an EMBL/GenBank/DDBJ whole genome shotgun (WGS) entry which is preliminary data.</text>
</comment>
<dbReference type="AlphaFoldDB" id="A0A1Y1SBJ3"/>
<keyword evidence="1" id="KW-0732">Signal</keyword>